<evidence type="ECO:0000256" key="1">
    <source>
        <dbReference type="SAM" id="MobiDB-lite"/>
    </source>
</evidence>
<name>A0AAV4MBX6_9ARAC</name>
<evidence type="ECO:0000313" key="3">
    <source>
        <dbReference type="Proteomes" id="UP001054837"/>
    </source>
</evidence>
<reference evidence="2 3" key="1">
    <citation type="submission" date="2021-06" db="EMBL/GenBank/DDBJ databases">
        <title>Caerostris darwini draft genome.</title>
        <authorList>
            <person name="Kono N."/>
            <person name="Arakawa K."/>
        </authorList>
    </citation>
    <scope>NUCLEOTIDE SEQUENCE [LARGE SCALE GENOMIC DNA]</scope>
</reference>
<proteinExistence type="predicted"/>
<evidence type="ECO:0000313" key="2">
    <source>
        <dbReference type="EMBL" id="GIX69848.1"/>
    </source>
</evidence>
<sequence>MSIVFDGGSYAKQVSSLNMCLHTEPNNTNESFDILIILKNNSVDFQDDLAQVKEEIVELSGVHQAYRHCRGRGQMSGEGFLFKRLLNCAYKKKSKHDKSRNHGGQAIAPPHLTGSKRSCPDSDVSAAHKGLMLYPAKVTYTA</sequence>
<accession>A0AAV4MBX6</accession>
<organism evidence="2 3">
    <name type="scientific">Caerostris darwini</name>
    <dbReference type="NCBI Taxonomy" id="1538125"/>
    <lineage>
        <taxon>Eukaryota</taxon>
        <taxon>Metazoa</taxon>
        <taxon>Ecdysozoa</taxon>
        <taxon>Arthropoda</taxon>
        <taxon>Chelicerata</taxon>
        <taxon>Arachnida</taxon>
        <taxon>Araneae</taxon>
        <taxon>Araneomorphae</taxon>
        <taxon>Entelegynae</taxon>
        <taxon>Araneoidea</taxon>
        <taxon>Araneidae</taxon>
        <taxon>Caerostris</taxon>
    </lineage>
</organism>
<dbReference type="Proteomes" id="UP001054837">
    <property type="component" value="Unassembled WGS sequence"/>
</dbReference>
<gene>
    <name evidence="2" type="ORF">CDAR_17871</name>
</gene>
<feature type="region of interest" description="Disordered" evidence="1">
    <location>
        <begin position="93"/>
        <end position="121"/>
    </location>
</feature>
<keyword evidence="3" id="KW-1185">Reference proteome</keyword>
<dbReference type="EMBL" id="BPLQ01000307">
    <property type="protein sequence ID" value="GIX69848.1"/>
    <property type="molecule type" value="Genomic_DNA"/>
</dbReference>
<dbReference type="AlphaFoldDB" id="A0AAV4MBX6"/>
<protein>
    <submittedName>
        <fullName evidence="2">Uncharacterized protein</fullName>
    </submittedName>
</protein>
<comment type="caution">
    <text evidence="2">The sequence shown here is derived from an EMBL/GenBank/DDBJ whole genome shotgun (WGS) entry which is preliminary data.</text>
</comment>